<feature type="compositionally biased region" description="Basic and acidic residues" evidence="1">
    <location>
        <begin position="179"/>
        <end position="193"/>
    </location>
</feature>
<proteinExistence type="predicted"/>
<evidence type="ECO:0000313" key="3">
    <source>
        <dbReference type="Proteomes" id="UP001580430"/>
    </source>
</evidence>
<dbReference type="EMBL" id="JBHIRY010000009">
    <property type="protein sequence ID" value="MFB5761059.1"/>
    <property type="molecule type" value="Genomic_DNA"/>
</dbReference>
<name>A0ABV5C0L6_9BACL</name>
<organism evidence="2 3">
    <name type="scientific">Paenibacillus medicaginis</name>
    <dbReference type="NCBI Taxonomy" id="1470560"/>
    <lineage>
        <taxon>Bacteria</taxon>
        <taxon>Bacillati</taxon>
        <taxon>Bacillota</taxon>
        <taxon>Bacilli</taxon>
        <taxon>Bacillales</taxon>
        <taxon>Paenibacillaceae</taxon>
        <taxon>Paenibacillus</taxon>
    </lineage>
</organism>
<sequence length="332" mass="37922">MAWIESHQGTDRHPKTRKLCRLLGISRPAAVGHLHMFWWWAMDYAQDGDISKFGPDDIADAVDWEGDADQFYDALLASGFVDETEAGRKIHGWYGYAGRLIERRVADAERKRISRGRKKPKQSDSEDSPQDVRGTGEGRRSESIRDLNPNLNLNQNIKEKDICPEPPPAAQDPSPPPDEMEKPEKGKKEPKYDTDNTYYKMAVYFKGKIDIMAAQEGLQHLTSKTNLQKWADDFRKLVELNKQSDKDLIRSVMDWVVTDEFWRSNILSADKFRDKFPKLVMDMRKANRPAKSTGGSSKPILPIVQHTGEGSEVSEQEMEELLQLAEQMSGKR</sequence>
<protein>
    <submittedName>
        <fullName evidence="2">Uncharacterized protein</fullName>
    </submittedName>
</protein>
<feature type="compositionally biased region" description="Pro residues" evidence="1">
    <location>
        <begin position="164"/>
        <end position="177"/>
    </location>
</feature>
<dbReference type="Proteomes" id="UP001580430">
    <property type="component" value="Unassembled WGS sequence"/>
</dbReference>
<gene>
    <name evidence="2" type="ORF">ACE5LO_11720</name>
</gene>
<evidence type="ECO:0000313" key="2">
    <source>
        <dbReference type="EMBL" id="MFB5761059.1"/>
    </source>
</evidence>
<evidence type="ECO:0000256" key="1">
    <source>
        <dbReference type="SAM" id="MobiDB-lite"/>
    </source>
</evidence>
<feature type="compositionally biased region" description="Basic and acidic residues" evidence="1">
    <location>
        <begin position="134"/>
        <end position="145"/>
    </location>
</feature>
<feature type="region of interest" description="Disordered" evidence="1">
    <location>
        <begin position="109"/>
        <end position="193"/>
    </location>
</feature>
<keyword evidence="3" id="KW-1185">Reference proteome</keyword>
<comment type="caution">
    <text evidence="2">The sequence shown here is derived from an EMBL/GenBank/DDBJ whole genome shotgun (WGS) entry which is preliminary data.</text>
</comment>
<dbReference type="RefSeq" id="WP_375520206.1">
    <property type="nucleotide sequence ID" value="NZ_JBHIRY010000009.1"/>
</dbReference>
<accession>A0ABV5C0L6</accession>
<reference evidence="2 3" key="1">
    <citation type="submission" date="2024-09" db="EMBL/GenBank/DDBJ databases">
        <title>Paenibacillus zeirhizospherea sp. nov., isolated from surface of the maize (Zea mays) roots in a horticulture field, Hungary.</title>
        <authorList>
            <person name="Marton D."/>
            <person name="Farkas M."/>
            <person name="Bedics A."/>
            <person name="Toth E."/>
            <person name="Tancsics A."/>
            <person name="Boka K."/>
            <person name="Marati G."/>
            <person name="Kriszt B."/>
            <person name="Cserhati M."/>
        </authorList>
    </citation>
    <scope>NUCLEOTIDE SEQUENCE [LARGE SCALE GENOMIC DNA]</scope>
    <source>
        <strain evidence="2 3">JCM 18446</strain>
    </source>
</reference>
<feature type="region of interest" description="Disordered" evidence="1">
    <location>
        <begin position="287"/>
        <end position="316"/>
    </location>
</feature>